<feature type="region of interest" description="Disordered" evidence="3">
    <location>
        <begin position="1"/>
        <end position="20"/>
    </location>
</feature>
<evidence type="ECO:0000313" key="5">
    <source>
        <dbReference type="Proteomes" id="UP000220922"/>
    </source>
</evidence>
<dbReference type="OrthoDB" id="9814129at2"/>
<keyword evidence="2" id="KW-0802">TPR repeat</keyword>
<dbReference type="InterPro" id="IPR019734">
    <property type="entry name" value="TPR_rpt"/>
</dbReference>
<accession>A0A2H3KMY3</accession>
<reference evidence="4 5" key="1">
    <citation type="submission" date="2016-05" db="EMBL/GenBank/DDBJ databases">
        <authorList>
            <person name="Lavstsen T."/>
            <person name="Jespersen J.S."/>
        </authorList>
    </citation>
    <scope>NUCLEOTIDE SEQUENCE [LARGE SCALE GENOMIC DNA]</scope>
    <source>
        <strain evidence="4 5">B7-9</strain>
    </source>
</reference>
<organism evidence="4 5">
    <name type="scientific">Candidatus Chloroploca asiatica</name>
    <dbReference type="NCBI Taxonomy" id="1506545"/>
    <lineage>
        <taxon>Bacteria</taxon>
        <taxon>Bacillati</taxon>
        <taxon>Chloroflexota</taxon>
        <taxon>Chloroflexia</taxon>
        <taxon>Chloroflexales</taxon>
        <taxon>Chloroflexineae</taxon>
        <taxon>Oscillochloridaceae</taxon>
        <taxon>Candidatus Chloroploca</taxon>
    </lineage>
</organism>
<dbReference type="Pfam" id="PF14559">
    <property type="entry name" value="TPR_19"/>
    <property type="match status" value="2"/>
</dbReference>
<keyword evidence="1" id="KW-0677">Repeat</keyword>
<dbReference type="PANTHER" id="PTHR45586:SF1">
    <property type="entry name" value="LIPOPOLYSACCHARIDE ASSEMBLY PROTEIN B"/>
    <property type="match status" value="1"/>
</dbReference>
<dbReference type="PANTHER" id="PTHR45586">
    <property type="entry name" value="TPR REPEAT-CONTAINING PROTEIN PA4667"/>
    <property type="match status" value="1"/>
</dbReference>
<evidence type="ECO:0008006" key="6">
    <source>
        <dbReference type="Google" id="ProtNLM"/>
    </source>
</evidence>
<keyword evidence="5" id="KW-1185">Reference proteome</keyword>
<sequence length="753" mass="83674">MGKAKRVKQQRAASAGGDLRSQGLRSFQSQRFDQAIQFWTPLAPHDPAVVCALAEAYFRRAITNKSADPVADLRQAHELAPDNSRYQFHLGRMLHLQGDFQAAAEAYGAVLAKKPAQVRTGRLLALAILQQDPTTDLNTIPALTDAVRQWAAPVVALLHKQSVADDGTPLGRLWAALALITTGDPAAAELLQDERSLPAAKLHALRRYYRGVAAAQAGQTEEAVKHWAQVAKAELTVEHLAINEIAALYPTLVAQLEQDDLDGAIATSRAAAELRGSPAFDEVRISTLDRGAHRAAAAGNWAEAVSLWSLARQILSRTTSSKLGSPAPLLHNLALAYEKIEDWESAAEIWRALLRTKGNRGSGSNEVDTEAARQAWVRKRVITCYRSAGRPDEAVTVFRQMIKAEPNNLALRIELADALLANEQDRAAENEVKRVLELDPNHPDALYRYATTLSTRMQYGESEAIMLKVVAQHPQREDLRRGAAGLFLAHGVDWSSWGRYDRAREAFVRGEKLQPDNPIFPLNQARMCLPTREFDEARRLIERTLEITNTDLNVWMQSIETWAHAKLIDDARALIERFEREFKPDAADYGQLGEMMIRAALPPPSFDRLAQRPPPLDENDPWVLLGQELVAKGVALNPTDVIFLRLAGIKLSRLLPKLALTYFEAALKLSPDDPDLLIGLGMVQGQLGDLKTAKATLRKAEQIARRQKRYDLEQQAQSMRSMVGTPMLDMMLDDQFDPEAMLDMLDELDMPDY</sequence>
<evidence type="ECO:0000256" key="2">
    <source>
        <dbReference type="ARBA" id="ARBA00022803"/>
    </source>
</evidence>
<dbReference type="SUPFAM" id="SSF48452">
    <property type="entry name" value="TPR-like"/>
    <property type="match status" value="2"/>
</dbReference>
<dbReference type="AlphaFoldDB" id="A0A2H3KMY3"/>
<proteinExistence type="predicted"/>
<evidence type="ECO:0000256" key="1">
    <source>
        <dbReference type="ARBA" id="ARBA00022737"/>
    </source>
</evidence>
<dbReference type="InterPro" id="IPR051012">
    <property type="entry name" value="CellSynth/LPSAsmb/PSIAsmb"/>
</dbReference>
<dbReference type="Pfam" id="PF13176">
    <property type="entry name" value="TPR_7"/>
    <property type="match status" value="1"/>
</dbReference>
<dbReference type="RefSeq" id="WP_097651844.1">
    <property type="nucleotide sequence ID" value="NZ_LYXE01000069.1"/>
</dbReference>
<evidence type="ECO:0000256" key="3">
    <source>
        <dbReference type="SAM" id="MobiDB-lite"/>
    </source>
</evidence>
<name>A0A2H3KMY3_9CHLR</name>
<dbReference type="Proteomes" id="UP000220922">
    <property type="component" value="Unassembled WGS sequence"/>
</dbReference>
<dbReference type="Gene3D" id="1.25.40.10">
    <property type="entry name" value="Tetratricopeptide repeat domain"/>
    <property type="match status" value="4"/>
</dbReference>
<dbReference type="InterPro" id="IPR002885">
    <property type="entry name" value="PPR_rpt"/>
</dbReference>
<dbReference type="InterPro" id="IPR011990">
    <property type="entry name" value="TPR-like_helical_dom_sf"/>
</dbReference>
<dbReference type="NCBIfam" id="TIGR00756">
    <property type="entry name" value="PPR"/>
    <property type="match status" value="1"/>
</dbReference>
<evidence type="ECO:0000313" key="4">
    <source>
        <dbReference type="EMBL" id="PDV99523.1"/>
    </source>
</evidence>
<protein>
    <recommendedName>
        <fullName evidence="6">Tetratricopeptide repeat protein</fullName>
    </recommendedName>
</protein>
<comment type="caution">
    <text evidence="4">The sequence shown here is derived from an EMBL/GenBank/DDBJ whole genome shotgun (WGS) entry which is preliminary data.</text>
</comment>
<dbReference type="SMART" id="SM00028">
    <property type="entry name" value="TPR"/>
    <property type="match status" value="8"/>
</dbReference>
<gene>
    <name evidence="4" type="ORF">A9Q02_12085</name>
</gene>
<dbReference type="Pfam" id="PF13432">
    <property type="entry name" value="TPR_16"/>
    <property type="match status" value="2"/>
</dbReference>
<dbReference type="EMBL" id="LYXE01000069">
    <property type="protein sequence ID" value="PDV99523.1"/>
    <property type="molecule type" value="Genomic_DNA"/>
</dbReference>